<dbReference type="InterPro" id="IPR012340">
    <property type="entry name" value="NA-bd_OB-fold"/>
</dbReference>
<accession>A0AAV0PD96</accession>
<comment type="caution">
    <text evidence="2">The sequence shown here is derived from an EMBL/GenBank/DDBJ whole genome shotgun (WGS) entry which is preliminary data.</text>
</comment>
<dbReference type="EMBL" id="CAMGYJ010000008">
    <property type="protein sequence ID" value="CAI0468572.1"/>
    <property type="molecule type" value="Genomic_DNA"/>
</dbReference>
<feature type="region of interest" description="Disordered" evidence="1">
    <location>
        <begin position="1"/>
        <end position="22"/>
    </location>
</feature>
<dbReference type="AlphaFoldDB" id="A0AAV0PD96"/>
<evidence type="ECO:0000256" key="1">
    <source>
        <dbReference type="SAM" id="MobiDB-lite"/>
    </source>
</evidence>
<reference evidence="2" key="1">
    <citation type="submission" date="2022-08" db="EMBL/GenBank/DDBJ databases">
        <authorList>
            <person name="Gutierrez-Valencia J."/>
        </authorList>
    </citation>
    <scope>NUCLEOTIDE SEQUENCE</scope>
</reference>
<organism evidence="2 3">
    <name type="scientific">Linum tenue</name>
    <dbReference type="NCBI Taxonomy" id="586396"/>
    <lineage>
        <taxon>Eukaryota</taxon>
        <taxon>Viridiplantae</taxon>
        <taxon>Streptophyta</taxon>
        <taxon>Embryophyta</taxon>
        <taxon>Tracheophyta</taxon>
        <taxon>Spermatophyta</taxon>
        <taxon>Magnoliopsida</taxon>
        <taxon>eudicotyledons</taxon>
        <taxon>Gunneridae</taxon>
        <taxon>Pentapetalae</taxon>
        <taxon>rosids</taxon>
        <taxon>fabids</taxon>
        <taxon>Malpighiales</taxon>
        <taxon>Linaceae</taxon>
        <taxon>Linum</taxon>
    </lineage>
</organism>
<evidence type="ECO:0000313" key="2">
    <source>
        <dbReference type="EMBL" id="CAI0468572.1"/>
    </source>
</evidence>
<dbReference type="SUPFAM" id="SSF50249">
    <property type="entry name" value="Nucleic acid-binding proteins"/>
    <property type="match status" value="1"/>
</dbReference>
<proteinExistence type="predicted"/>
<protein>
    <submittedName>
        <fullName evidence="2">Uncharacterized protein</fullName>
    </submittedName>
</protein>
<dbReference type="PANTHER" id="PTHR47165">
    <property type="entry name" value="OS03G0429900 PROTEIN"/>
    <property type="match status" value="1"/>
</dbReference>
<evidence type="ECO:0000313" key="3">
    <source>
        <dbReference type="Proteomes" id="UP001154282"/>
    </source>
</evidence>
<gene>
    <name evidence="2" type="ORF">LITE_LOCUS37852</name>
</gene>
<dbReference type="Proteomes" id="UP001154282">
    <property type="component" value="Unassembled WGS sequence"/>
</dbReference>
<dbReference type="Gene3D" id="2.40.50.140">
    <property type="entry name" value="Nucleic acid-binding proteins"/>
    <property type="match status" value="1"/>
</dbReference>
<name>A0AAV0PD96_9ROSI</name>
<sequence>MSSKTPKTRTTSSTKLLKTTTTDSPKELIHEFSESPEKLFHQLTLHDTDVLIKARLLHSWRSVNPSNPQYIYDFGTLWADETVTGMLIHGIGNRNFVTEFERKLTVGSVYKIQKFIVQEAKQMYRPCRSNLSIFITPGTMFEDVTTSLDFTSDSFEFCEFEALAERIGSKALLTG</sequence>
<dbReference type="PANTHER" id="PTHR47165:SF4">
    <property type="entry name" value="OS03G0429900 PROTEIN"/>
    <property type="match status" value="1"/>
</dbReference>
<keyword evidence="3" id="KW-1185">Reference proteome</keyword>